<evidence type="ECO:0000313" key="3">
    <source>
        <dbReference type="Proteomes" id="UP001642406"/>
    </source>
</evidence>
<organism evidence="2 3">
    <name type="scientific">Sporothrix bragantina</name>
    <dbReference type="NCBI Taxonomy" id="671064"/>
    <lineage>
        <taxon>Eukaryota</taxon>
        <taxon>Fungi</taxon>
        <taxon>Dikarya</taxon>
        <taxon>Ascomycota</taxon>
        <taxon>Pezizomycotina</taxon>
        <taxon>Sordariomycetes</taxon>
        <taxon>Sordariomycetidae</taxon>
        <taxon>Ophiostomatales</taxon>
        <taxon>Ophiostomataceae</taxon>
        <taxon>Sporothrix</taxon>
    </lineage>
</organism>
<gene>
    <name evidence="2" type="ORF">SBRCBS47491_001572</name>
</gene>
<proteinExistence type="predicted"/>
<evidence type="ECO:0008006" key="4">
    <source>
        <dbReference type="Google" id="ProtNLM"/>
    </source>
</evidence>
<evidence type="ECO:0000313" key="2">
    <source>
        <dbReference type="EMBL" id="CAK7212750.1"/>
    </source>
</evidence>
<keyword evidence="1" id="KW-0732">Signal</keyword>
<feature type="chain" id="PRO_5046771634" description="Secreted protein" evidence="1">
    <location>
        <begin position="25"/>
        <end position="184"/>
    </location>
</feature>
<dbReference type="Gene3D" id="2.60.120.260">
    <property type="entry name" value="Galactose-binding domain-like"/>
    <property type="match status" value="1"/>
</dbReference>
<dbReference type="EMBL" id="CAWUHC010000008">
    <property type="protein sequence ID" value="CAK7212750.1"/>
    <property type="molecule type" value="Genomic_DNA"/>
</dbReference>
<accession>A0ABP0AZZ7</accession>
<dbReference type="Proteomes" id="UP001642406">
    <property type="component" value="Unassembled WGS sequence"/>
</dbReference>
<evidence type="ECO:0000256" key="1">
    <source>
        <dbReference type="SAM" id="SignalP"/>
    </source>
</evidence>
<comment type="caution">
    <text evidence="2">The sequence shown here is derived from an EMBL/GenBank/DDBJ whole genome shotgun (WGS) entry which is preliminary data.</text>
</comment>
<feature type="signal peptide" evidence="1">
    <location>
        <begin position="1"/>
        <end position="24"/>
    </location>
</feature>
<name>A0ABP0AZZ7_9PEZI</name>
<sequence length="184" mass="19370">MKVPQLSGLMACALLCVSPVDAAAAKCRPTASQPALPSKPSCTNYITNKFFTSASGWTFSGNAGQSSNCDGVSTCGQINANEGPASFSQTFETVPGFQYWASFGYMYTTSVSAADEATCEIISGGSTIASVNVPFRTENSYYGKGFYFTPPTARTATLKCTTTSAATGLVDFTQMDVTWDQCFG</sequence>
<protein>
    <recommendedName>
        <fullName evidence="4">Secreted protein</fullName>
    </recommendedName>
</protein>
<keyword evidence="3" id="KW-1185">Reference proteome</keyword>
<reference evidence="2 3" key="1">
    <citation type="submission" date="2024-01" db="EMBL/GenBank/DDBJ databases">
        <authorList>
            <person name="Allen C."/>
            <person name="Tagirdzhanova G."/>
        </authorList>
    </citation>
    <scope>NUCLEOTIDE SEQUENCE [LARGE SCALE GENOMIC DNA]</scope>
</reference>